<name>A0A3T1CY71_9BACL</name>
<keyword evidence="3" id="KW-1185">Reference proteome</keyword>
<dbReference type="EMBL" id="AP019400">
    <property type="protein sequence ID" value="BBI30751.1"/>
    <property type="molecule type" value="Genomic_DNA"/>
</dbReference>
<dbReference type="RefSeq" id="WP_130604682.1">
    <property type="nucleotide sequence ID" value="NZ_AP019400.1"/>
</dbReference>
<feature type="signal peptide" evidence="1">
    <location>
        <begin position="1"/>
        <end position="27"/>
    </location>
</feature>
<dbReference type="KEGG" id="cohn:KCTCHS21_01500"/>
<dbReference type="Proteomes" id="UP000289856">
    <property type="component" value="Chromosome"/>
</dbReference>
<proteinExistence type="predicted"/>
<protein>
    <submittedName>
        <fullName evidence="2">Uncharacterized protein</fullName>
    </submittedName>
</protein>
<accession>A0A3T1CY71</accession>
<keyword evidence="1" id="KW-0732">Signal</keyword>
<evidence type="ECO:0000313" key="3">
    <source>
        <dbReference type="Proteomes" id="UP000289856"/>
    </source>
</evidence>
<dbReference type="AlphaFoldDB" id="A0A3T1CY71"/>
<dbReference type="NCBIfam" id="NF047340">
    <property type="entry name" value="Athe_2463_dom"/>
    <property type="match status" value="1"/>
</dbReference>
<feature type="chain" id="PRO_5019282362" evidence="1">
    <location>
        <begin position="28"/>
        <end position="918"/>
    </location>
</feature>
<gene>
    <name evidence="2" type="ORF">KCTCHS21_01500</name>
</gene>
<sequence length="918" mass="103149">MQIKKWIVTALALTMFVPILATKGVLAADEDNQYYNEYEHTYVNLALATINASDYDQMTESQLREMLQQLAAAMGPSGFNAFFEDFLHEYNIPETVNVRNVGKLKWNPETFWEKYQIVYGTPADVKKIQDNDVKVISGKQEHRFLGFDTSANPFINMDFPPDASKTDNVGTRNWLPEPWNHRDEVHNNLLPADTIYMNNRAYFRAERIQWLDSILDKYTGKGTTRGNFNPLWTGEKLINYAVIQQMPTITSPGQVTMWHRHYDGEGATSGYDYLTKTTRNYKDWYDTFALAPTGDITEMLLEYWDNLKVTARWHQEKVNGQWGSGTAQKAGTPTVIYANVQGLLPRFLVKQKKALAERYADENHKLNVTEINGEQIVRAKVYFVLASTKEIIGAVPVNLENGSGPKSVFMNWKFPKQNDSVHVVVVPDYEQNPNFREYFLQDNVMTLNFKVENGTYTEDDTINLNGDGLDNIKINALVPTPGNGGRKPGERIDYTAILQADLPTKYVMLSFNGEAQSNPIPLYAEVAESLNHLDALAHVTVSSSGQVTTARTFENWEYISKTCRGIAIIEGGRVTGYKPDFECGSYGYITRPNPNYDTAKSAVASLKNKWNEINATVTLQGKTCTVTIVRGGDEVACTVQGNMPETESDVVAKVNGAGITETTYKDNVRAYKMYPILPQKEVKSVVLYTKAYNREPKTGELTENTINNPAKYGQKVSIKAASTAGVEKSDIQFGYQTMRMYAEFATVDYKDNIPLKSSLKSSGKTPSAIHNGVSDYQGNQTWDNDFRTTKVDGENMIYLHKVTKESYSYKGYRWDHYDTFYANGNSSVAKVAVQWDTNYSGNKGLNDWLVDLVATPKDPIGWHPQYNTIPPLKNGVPAAISSGGSYQTVNFDINAGTKPMQIKVYLFGTLTRIINTGT</sequence>
<organism evidence="2 3">
    <name type="scientific">Cohnella abietis</name>
    <dbReference type="NCBI Taxonomy" id="2507935"/>
    <lineage>
        <taxon>Bacteria</taxon>
        <taxon>Bacillati</taxon>
        <taxon>Bacillota</taxon>
        <taxon>Bacilli</taxon>
        <taxon>Bacillales</taxon>
        <taxon>Paenibacillaceae</taxon>
        <taxon>Cohnella</taxon>
    </lineage>
</organism>
<evidence type="ECO:0000313" key="2">
    <source>
        <dbReference type="EMBL" id="BBI30751.1"/>
    </source>
</evidence>
<evidence type="ECO:0000256" key="1">
    <source>
        <dbReference type="SAM" id="SignalP"/>
    </source>
</evidence>
<reference evidence="2 3" key="1">
    <citation type="submission" date="2019-01" db="EMBL/GenBank/DDBJ databases">
        <title>Complete genome sequence of Cohnella hallensis HS21 isolated from Korean fir (Abies koreana) rhizospheric soil.</title>
        <authorList>
            <person name="Jiang L."/>
            <person name="Kang S.W."/>
            <person name="Kim S."/>
            <person name="Jung J."/>
            <person name="Kim C.Y."/>
            <person name="Kim D.H."/>
            <person name="Kim S.W."/>
            <person name="Lee J."/>
        </authorList>
    </citation>
    <scope>NUCLEOTIDE SEQUENCE [LARGE SCALE GENOMIC DNA]</scope>
    <source>
        <strain evidence="2 3">HS21</strain>
    </source>
</reference>